<sequence length="344" mass="38682">MSTSPVQTIDAQKLYENALISIQLGIEDFEESERASGNKARTLSSVRNLFAGMLLLFKYKIAASVNDPADAYAIIFNHPTIVPESDGNGGIKWVPDGKFKKTTIDILGIEQRFKGFGINVDWSVIKQLQDCRNHLEHLHPKHTYGEVSGFVAELFPVLSDFISNELGLVPSDVLGSAWDTMLAHKDFYNAKLDECADSWELASVPSGAEFYLSDCRCKMCSSELLMAAQEDLDLNISVEHNEDQFRYRCVNCGYADLIAPELLHAIYVTNYQDSRDGSEPTLEHCYQCNHDTFLILEQKCAWCDAELEYNACEMCGQALTQEEQINGGLCSADEYSREKFMRED</sequence>
<dbReference type="RefSeq" id="WP_112168115.1">
    <property type="nucleotide sequence ID" value="NZ_JYDE01000024.1"/>
</dbReference>
<evidence type="ECO:0000313" key="1">
    <source>
        <dbReference type="EMBL" id="RJT16264.1"/>
    </source>
</evidence>
<reference evidence="1 2" key="1">
    <citation type="submission" date="2018-09" db="EMBL/GenBank/DDBJ databases">
        <authorList>
            <person name="Le Fleche-Mateos A."/>
        </authorList>
    </citation>
    <scope>NUCLEOTIDE SEQUENCE [LARGE SCALE GENOMIC DNA]</scope>
    <source>
        <strain evidence="1 2">DSM 30078</strain>
    </source>
</reference>
<name>A0ABX9P715_9GAMM</name>
<organism evidence="1 2">
    <name type="scientific">Rahnella inusitata</name>
    <dbReference type="NCBI Taxonomy" id="58169"/>
    <lineage>
        <taxon>Bacteria</taxon>
        <taxon>Pseudomonadati</taxon>
        <taxon>Pseudomonadota</taxon>
        <taxon>Gammaproteobacteria</taxon>
        <taxon>Enterobacterales</taxon>
        <taxon>Yersiniaceae</taxon>
        <taxon>Rahnella</taxon>
    </lineage>
</organism>
<evidence type="ECO:0008006" key="3">
    <source>
        <dbReference type="Google" id="ProtNLM"/>
    </source>
</evidence>
<proteinExistence type="predicted"/>
<dbReference type="EMBL" id="RAHG01000001">
    <property type="protein sequence ID" value="RJT16264.1"/>
    <property type="molecule type" value="Genomic_DNA"/>
</dbReference>
<gene>
    <name evidence="1" type="ORF">D5396_03930</name>
</gene>
<accession>A0ABX9P715</accession>
<protein>
    <recommendedName>
        <fullName evidence="3">HsdR</fullName>
    </recommendedName>
</protein>
<keyword evidence="2" id="KW-1185">Reference proteome</keyword>
<dbReference type="Proteomes" id="UP000284119">
    <property type="component" value="Unassembled WGS sequence"/>
</dbReference>
<comment type="caution">
    <text evidence="1">The sequence shown here is derived from an EMBL/GenBank/DDBJ whole genome shotgun (WGS) entry which is preliminary data.</text>
</comment>
<evidence type="ECO:0000313" key="2">
    <source>
        <dbReference type="Proteomes" id="UP000284119"/>
    </source>
</evidence>